<comment type="caution">
    <text evidence="2">The sequence shown here is derived from an EMBL/GenBank/DDBJ whole genome shotgun (WGS) entry which is preliminary data.</text>
</comment>
<reference evidence="2 3" key="1">
    <citation type="submission" date="2019-12" db="EMBL/GenBank/DDBJ databases">
        <authorList>
            <person name="Zhang Y.-J."/>
        </authorList>
    </citation>
    <scope>NUCLEOTIDE SEQUENCE [LARGE SCALE GENOMIC DNA]</scope>
    <source>
        <strain evidence="2 3">H18S-6</strain>
    </source>
</reference>
<protein>
    <submittedName>
        <fullName evidence="2">Glyoxalase</fullName>
    </submittedName>
</protein>
<dbReference type="InterPro" id="IPR029068">
    <property type="entry name" value="Glyas_Bleomycin-R_OHBP_Dase"/>
</dbReference>
<dbReference type="Proteomes" id="UP000441586">
    <property type="component" value="Unassembled WGS sequence"/>
</dbReference>
<feature type="domain" description="VOC" evidence="1">
    <location>
        <begin position="4"/>
        <end position="118"/>
    </location>
</feature>
<dbReference type="SUPFAM" id="SSF54593">
    <property type="entry name" value="Glyoxalase/Bleomycin resistance protein/Dihydroxybiphenyl dioxygenase"/>
    <property type="match status" value="1"/>
</dbReference>
<accession>A0A6A4RDX6</accession>
<evidence type="ECO:0000259" key="1">
    <source>
        <dbReference type="PROSITE" id="PS51819"/>
    </source>
</evidence>
<evidence type="ECO:0000313" key="2">
    <source>
        <dbReference type="EMBL" id="KAE9629008.1"/>
    </source>
</evidence>
<dbReference type="AlphaFoldDB" id="A0A6A4RDX6"/>
<dbReference type="PROSITE" id="PS51819">
    <property type="entry name" value="VOC"/>
    <property type="match status" value="1"/>
</dbReference>
<proteinExistence type="predicted"/>
<dbReference type="PANTHER" id="PTHR39175:SF1">
    <property type="entry name" value="FAMILY PROTEIN, PUTATIVE (AFU_ORTHOLOGUE AFUA_3G15060)-RELATED"/>
    <property type="match status" value="1"/>
</dbReference>
<gene>
    <name evidence="2" type="ORF">GP644_14685</name>
</gene>
<dbReference type="RefSeq" id="WP_158980166.1">
    <property type="nucleotide sequence ID" value="NZ_WSFO01000008.1"/>
</dbReference>
<name>A0A6A4RDX6_9RHOB</name>
<dbReference type="EMBL" id="WSFO01000008">
    <property type="protein sequence ID" value="KAE9629008.1"/>
    <property type="molecule type" value="Genomic_DNA"/>
</dbReference>
<evidence type="ECO:0000313" key="3">
    <source>
        <dbReference type="Proteomes" id="UP000441586"/>
    </source>
</evidence>
<dbReference type="PANTHER" id="PTHR39175">
    <property type="entry name" value="FAMILY PROTEIN, PUTATIVE (AFU_ORTHOLOGUE AFUA_3G15060)-RELATED"/>
    <property type="match status" value="1"/>
</dbReference>
<dbReference type="Gene3D" id="3.10.180.10">
    <property type="entry name" value="2,3-Dihydroxybiphenyl 1,2-Dioxygenase, domain 1"/>
    <property type="match status" value="1"/>
</dbReference>
<sequence>MTLALDHIQIAIPKAGEAQCRAFWGDLIGLREITKPAALQTRGGLWFALAGSELHLGVEDPFSPALKAHPGFRATDITALAARFETAGHDMVWDTAIEGRKRFFTTDPFGNRLEFLQED</sequence>
<organism evidence="2 3">
    <name type="scientific">Parasedimentitalea maritima</name>
    <dbReference type="NCBI Taxonomy" id="2578117"/>
    <lineage>
        <taxon>Bacteria</taxon>
        <taxon>Pseudomonadati</taxon>
        <taxon>Pseudomonadota</taxon>
        <taxon>Alphaproteobacteria</taxon>
        <taxon>Rhodobacterales</taxon>
        <taxon>Paracoccaceae</taxon>
        <taxon>Parasedimentitalea</taxon>
    </lineage>
</organism>
<dbReference type="InterPro" id="IPR037523">
    <property type="entry name" value="VOC_core"/>
</dbReference>